<dbReference type="Proteomes" id="UP000502248">
    <property type="component" value="Chromosome"/>
</dbReference>
<keyword evidence="1" id="KW-0472">Membrane</keyword>
<keyword evidence="3" id="KW-1185">Reference proteome</keyword>
<protein>
    <submittedName>
        <fullName evidence="2">Uncharacterized protein</fullName>
    </submittedName>
</protein>
<dbReference type="AlphaFoldDB" id="A0A7Z2VG30"/>
<keyword evidence="1" id="KW-1133">Transmembrane helix</keyword>
<proteinExistence type="predicted"/>
<feature type="transmembrane region" description="Helical" evidence="1">
    <location>
        <begin position="30"/>
        <end position="49"/>
    </location>
</feature>
<evidence type="ECO:0000313" key="3">
    <source>
        <dbReference type="Proteomes" id="UP000502248"/>
    </source>
</evidence>
<organism evidence="2 3">
    <name type="scientific">Cohnella herbarum</name>
    <dbReference type="NCBI Taxonomy" id="2728023"/>
    <lineage>
        <taxon>Bacteria</taxon>
        <taxon>Bacillati</taxon>
        <taxon>Bacillota</taxon>
        <taxon>Bacilli</taxon>
        <taxon>Bacillales</taxon>
        <taxon>Paenibacillaceae</taxon>
        <taxon>Cohnella</taxon>
    </lineage>
</organism>
<dbReference type="RefSeq" id="WP_169278695.1">
    <property type="nucleotide sequence ID" value="NZ_CP051680.1"/>
</dbReference>
<dbReference type="KEGG" id="cheb:HH215_03810"/>
<evidence type="ECO:0000313" key="2">
    <source>
        <dbReference type="EMBL" id="QJD82396.1"/>
    </source>
</evidence>
<evidence type="ECO:0000256" key="1">
    <source>
        <dbReference type="SAM" id="Phobius"/>
    </source>
</evidence>
<name>A0A7Z2VG30_9BACL</name>
<gene>
    <name evidence="2" type="ORF">HH215_03810</name>
</gene>
<accession>A0A7Z2VG30</accession>
<sequence length="74" mass="8415">MEAGKETMDDNGNEQYQSVFTAWSDRLERLFVRGIAVLVVLLIVSQLVLQFPAARHWLTTTDESEGIPFHDIAH</sequence>
<keyword evidence="1" id="KW-0812">Transmembrane</keyword>
<reference evidence="2 3" key="1">
    <citation type="submission" date="2020-04" db="EMBL/GenBank/DDBJ databases">
        <title>Genome sequencing of novel species.</title>
        <authorList>
            <person name="Heo J."/>
            <person name="Kim S.-J."/>
            <person name="Kim J.-S."/>
            <person name="Hong S.-B."/>
            <person name="Kwon S.-W."/>
        </authorList>
    </citation>
    <scope>NUCLEOTIDE SEQUENCE [LARGE SCALE GENOMIC DNA]</scope>
    <source>
        <strain evidence="2 3">MFER-1</strain>
    </source>
</reference>
<dbReference type="EMBL" id="CP051680">
    <property type="protein sequence ID" value="QJD82396.1"/>
    <property type="molecule type" value="Genomic_DNA"/>
</dbReference>